<feature type="chain" id="PRO_5040142397" evidence="1">
    <location>
        <begin position="23"/>
        <end position="157"/>
    </location>
</feature>
<gene>
    <name evidence="2" type="ORF">NE237_018504</name>
</gene>
<organism evidence="2 3">
    <name type="scientific">Protea cynaroides</name>
    <dbReference type="NCBI Taxonomy" id="273540"/>
    <lineage>
        <taxon>Eukaryota</taxon>
        <taxon>Viridiplantae</taxon>
        <taxon>Streptophyta</taxon>
        <taxon>Embryophyta</taxon>
        <taxon>Tracheophyta</taxon>
        <taxon>Spermatophyta</taxon>
        <taxon>Magnoliopsida</taxon>
        <taxon>Proteales</taxon>
        <taxon>Proteaceae</taxon>
        <taxon>Protea</taxon>
    </lineage>
</organism>
<dbReference type="EMBL" id="JAMYWD010000007">
    <property type="protein sequence ID" value="KAJ4966655.1"/>
    <property type="molecule type" value="Genomic_DNA"/>
</dbReference>
<reference evidence="2" key="1">
    <citation type="journal article" date="2023" name="Plant J.">
        <title>The genome of the king protea, Protea cynaroides.</title>
        <authorList>
            <person name="Chang J."/>
            <person name="Duong T.A."/>
            <person name="Schoeman C."/>
            <person name="Ma X."/>
            <person name="Roodt D."/>
            <person name="Barker N."/>
            <person name="Li Z."/>
            <person name="Van de Peer Y."/>
            <person name="Mizrachi E."/>
        </authorList>
    </citation>
    <scope>NUCLEOTIDE SEQUENCE</scope>
    <source>
        <tissue evidence="2">Young leaves</tissue>
    </source>
</reference>
<evidence type="ECO:0000313" key="3">
    <source>
        <dbReference type="Proteomes" id="UP001141806"/>
    </source>
</evidence>
<dbReference type="PANTHER" id="PTHR31972">
    <property type="entry name" value="EXPRESSED PROTEIN"/>
    <property type="match status" value="1"/>
</dbReference>
<dbReference type="PANTHER" id="PTHR31972:SF3">
    <property type="entry name" value="OS09G0416600 PROTEIN"/>
    <property type="match status" value="1"/>
</dbReference>
<proteinExistence type="predicted"/>
<keyword evidence="1" id="KW-0732">Signal</keyword>
<dbReference type="OrthoDB" id="10693452at2759"/>
<accession>A0A9Q0QP01</accession>
<dbReference type="Proteomes" id="UP001141806">
    <property type="component" value="Unassembled WGS sequence"/>
</dbReference>
<comment type="caution">
    <text evidence="2">The sequence shown here is derived from an EMBL/GenBank/DDBJ whole genome shotgun (WGS) entry which is preliminary data.</text>
</comment>
<evidence type="ECO:0000256" key="1">
    <source>
        <dbReference type="SAM" id="SignalP"/>
    </source>
</evidence>
<name>A0A9Q0QP01_9MAGN</name>
<dbReference type="InterPro" id="IPR008586">
    <property type="entry name" value="DUF868_pln"/>
</dbReference>
<sequence length="157" mass="17967">MSNHFSSSSLAFCFCFTTLTMDLNPPPAAVPTSNTANLSTCIYNTDLGIFAFIWCRNVIGRVLHVDLRLDNQDEDLSFRLNIKPFLFWRRHRSKRFNLNNPTWKVEILWDLTKVEFDSGSKPQSGFYVAVVVDGEIVLVVGDSLDEAYRKTRAKKPE</sequence>
<dbReference type="Pfam" id="PF05910">
    <property type="entry name" value="DUF868"/>
    <property type="match status" value="1"/>
</dbReference>
<keyword evidence="3" id="KW-1185">Reference proteome</keyword>
<protein>
    <submittedName>
        <fullName evidence="2">Uncharacterized protein</fullName>
    </submittedName>
</protein>
<dbReference type="AlphaFoldDB" id="A0A9Q0QP01"/>
<evidence type="ECO:0000313" key="2">
    <source>
        <dbReference type="EMBL" id="KAJ4966655.1"/>
    </source>
</evidence>
<feature type="signal peptide" evidence="1">
    <location>
        <begin position="1"/>
        <end position="22"/>
    </location>
</feature>